<proteinExistence type="predicted"/>
<organism evidence="1 2">
    <name type="scientific">Bathymodiolus azoricus thioautotrophic gill symbiont</name>
    <dbReference type="NCBI Taxonomy" id="235205"/>
    <lineage>
        <taxon>Bacteria</taxon>
        <taxon>Pseudomonadati</taxon>
        <taxon>Pseudomonadota</taxon>
        <taxon>Gammaproteobacteria</taxon>
        <taxon>sulfur-oxidizing symbionts</taxon>
    </lineage>
</organism>
<reference evidence="2" key="1">
    <citation type="submission" date="2016-06" db="EMBL/GenBank/DDBJ databases">
        <authorList>
            <person name="Petersen J."/>
            <person name="Sayavedra L."/>
        </authorList>
    </citation>
    <scope>NUCLEOTIDE SEQUENCE [LARGE SCALE GENOMIC DNA]</scope>
    <source>
        <strain evidence="2">BazSymA</strain>
    </source>
</reference>
<protein>
    <submittedName>
        <fullName evidence="1">Uncharacterized protein</fullName>
    </submittedName>
</protein>
<sequence>MESLSCFYNKKVKSFLQNVYWKEEVLIRACLFFTR</sequence>
<evidence type="ECO:0000313" key="2">
    <source>
        <dbReference type="Proteomes" id="UP000198988"/>
    </source>
</evidence>
<evidence type="ECO:0000313" key="1">
    <source>
        <dbReference type="EMBL" id="SEH83912.1"/>
    </source>
</evidence>
<gene>
    <name evidence="1" type="ORF">BAZSYMA_ACONTIG61346_0</name>
</gene>
<accession>A0A1H6L6S4</accession>
<dbReference type="Proteomes" id="UP000198988">
    <property type="component" value="Unassembled WGS sequence"/>
</dbReference>
<name>A0A1H6L6S4_9GAMM</name>
<dbReference type="EMBL" id="CDSC02000255">
    <property type="protein sequence ID" value="SEH83912.1"/>
    <property type="molecule type" value="Genomic_DNA"/>
</dbReference>
<dbReference type="AlphaFoldDB" id="A0A1H6L6S4"/>